<dbReference type="SUPFAM" id="SSF46938">
    <property type="entry name" value="CRAL/TRIO N-terminal domain"/>
    <property type="match status" value="1"/>
</dbReference>
<proteinExistence type="predicted"/>
<comment type="caution">
    <text evidence="1">The sequence shown here is derived from an EMBL/GenBank/DDBJ whole genome shotgun (WGS) entry which is preliminary data.</text>
</comment>
<dbReference type="PANTHER" id="PTHR10174">
    <property type="entry name" value="ALPHA-TOCOPHEROL TRANSFER PROTEIN-RELATED"/>
    <property type="match status" value="1"/>
</dbReference>
<dbReference type="InterPro" id="IPR036273">
    <property type="entry name" value="CRAL/TRIO_N_dom_sf"/>
</dbReference>
<reference evidence="1 2" key="1">
    <citation type="submission" date="2023-02" db="EMBL/GenBank/DDBJ databases">
        <title>LHISI_Scaffold_Assembly.</title>
        <authorList>
            <person name="Stuart O.P."/>
            <person name="Cleave R."/>
            <person name="Magrath M.J.L."/>
            <person name="Mikheyev A.S."/>
        </authorList>
    </citation>
    <scope>NUCLEOTIDE SEQUENCE [LARGE SCALE GENOMIC DNA]</scope>
    <source>
        <strain evidence="1">Daus_M_001</strain>
        <tissue evidence="1">Leg muscle</tissue>
    </source>
</reference>
<dbReference type="EMBL" id="JARBHB010000007">
    <property type="protein sequence ID" value="KAJ8879264.1"/>
    <property type="molecule type" value="Genomic_DNA"/>
</dbReference>
<organism evidence="1 2">
    <name type="scientific">Dryococelus australis</name>
    <dbReference type="NCBI Taxonomy" id="614101"/>
    <lineage>
        <taxon>Eukaryota</taxon>
        <taxon>Metazoa</taxon>
        <taxon>Ecdysozoa</taxon>
        <taxon>Arthropoda</taxon>
        <taxon>Hexapoda</taxon>
        <taxon>Insecta</taxon>
        <taxon>Pterygota</taxon>
        <taxon>Neoptera</taxon>
        <taxon>Polyneoptera</taxon>
        <taxon>Phasmatodea</taxon>
        <taxon>Verophasmatodea</taxon>
        <taxon>Anareolatae</taxon>
        <taxon>Phasmatidae</taxon>
        <taxon>Eurycanthinae</taxon>
        <taxon>Dryococelus</taxon>
    </lineage>
</organism>
<dbReference type="Proteomes" id="UP001159363">
    <property type="component" value="Chromosome 6"/>
</dbReference>
<evidence type="ECO:0000313" key="1">
    <source>
        <dbReference type="EMBL" id="KAJ8879264.1"/>
    </source>
</evidence>
<dbReference type="PANTHER" id="PTHR10174:SF224">
    <property type="entry name" value="RETINOL-BINDING PROTEIN PINTA"/>
    <property type="match status" value="1"/>
</dbReference>
<name>A0ABQ9H4S3_9NEOP</name>
<accession>A0ABQ9H4S3</accession>
<gene>
    <name evidence="1" type="ORF">PR048_019871</name>
</gene>
<sequence>MYSRGGRGVTETHVGILADANNVLRFLRGCKFNEERTRYKLTNFYIMRAKVPEWFSNRDPLFPQLQEMLDLGYVTTLLPSSPNRGISCESSTLDSLWVSEGARHIVPMYFLCETSS</sequence>
<protein>
    <submittedName>
        <fullName evidence="1">Uncharacterized protein</fullName>
    </submittedName>
</protein>
<evidence type="ECO:0000313" key="2">
    <source>
        <dbReference type="Proteomes" id="UP001159363"/>
    </source>
</evidence>
<keyword evidence="2" id="KW-1185">Reference proteome</keyword>